<dbReference type="InterPro" id="IPR039425">
    <property type="entry name" value="RNA_pol_sigma-70-like"/>
</dbReference>
<dbReference type="EMBL" id="QRDL01000004">
    <property type="protein sequence ID" value="RED02837.1"/>
    <property type="molecule type" value="Genomic_DNA"/>
</dbReference>
<dbReference type="Gene3D" id="1.10.1740.10">
    <property type="match status" value="1"/>
</dbReference>
<proteinExistence type="inferred from homology"/>
<keyword evidence="3" id="KW-0731">Sigma factor</keyword>
<dbReference type="Gene3D" id="1.10.10.10">
    <property type="entry name" value="Winged helix-like DNA-binding domain superfamily/Winged helix DNA-binding domain"/>
    <property type="match status" value="1"/>
</dbReference>
<sequence>MSMLDDAMLSQLLPSLRRFARSLTRHEASADDLVQSCLERALTHGNTRCPAGDVRAWLFTILYRQFVDGRRRERRYGRLLEWLGFQEVPVEPSAETIYLDQEALTNLERLNDEQRALLLLVAVEGMSYRDVSQALGIPLGTVMSRLARARAALRQIHESPLATAALRVLK</sequence>
<dbReference type="AlphaFoldDB" id="A0A3D9EIK8"/>
<comment type="similarity">
    <text evidence="1">Belongs to the sigma-70 factor family. ECF subfamily.</text>
</comment>
<keyword evidence="2" id="KW-0805">Transcription regulation</keyword>
<dbReference type="GO" id="GO:0006352">
    <property type="term" value="P:DNA-templated transcription initiation"/>
    <property type="evidence" value="ECO:0007669"/>
    <property type="project" value="InterPro"/>
</dbReference>
<evidence type="ECO:0000256" key="2">
    <source>
        <dbReference type="ARBA" id="ARBA00023015"/>
    </source>
</evidence>
<evidence type="ECO:0000256" key="4">
    <source>
        <dbReference type="ARBA" id="ARBA00023163"/>
    </source>
</evidence>
<reference evidence="7 8" key="1">
    <citation type="submission" date="2018-07" db="EMBL/GenBank/DDBJ databases">
        <title>Genome sequencing of rice bacterial endophytes.</title>
        <authorList>
            <person name="Venturi V."/>
        </authorList>
    </citation>
    <scope>NUCLEOTIDE SEQUENCE [LARGE SCALE GENOMIC DNA]</scope>
    <source>
        <strain evidence="7 8">AG1002</strain>
    </source>
</reference>
<dbReference type="Proteomes" id="UP000256988">
    <property type="component" value="Unassembled WGS sequence"/>
</dbReference>
<dbReference type="GO" id="GO:0003677">
    <property type="term" value="F:DNA binding"/>
    <property type="evidence" value="ECO:0007669"/>
    <property type="project" value="InterPro"/>
</dbReference>
<evidence type="ECO:0000259" key="6">
    <source>
        <dbReference type="Pfam" id="PF22029"/>
    </source>
</evidence>
<evidence type="ECO:0000256" key="1">
    <source>
        <dbReference type="ARBA" id="ARBA00010641"/>
    </source>
</evidence>
<feature type="domain" description="RNA polymerase sigma factor 70 region 4 type 2" evidence="5">
    <location>
        <begin position="107"/>
        <end position="153"/>
    </location>
</feature>
<gene>
    <name evidence="7" type="ORF">DFO60_2867</name>
</gene>
<dbReference type="PANTHER" id="PTHR43133">
    <property type="entry name" value="RNA POLYMERASE ECF-TYPE SIGMA FACTO"/>
    <property type="match status" value="1"/>
</dbReference>
<dbReference type="InterPro" id="IPR013325">
    <property type="entry name" value="RNA_pol_sigma_r2"/>
</dbReference>
<dbReference type="InterPro" id="IPR013324">
    <property type="entry name" value="RNA_pol_sigma_r3/r4-like"/>
</dbReference>
<dbReference type="InterPro" id="IPR013249">
    <property type="entry name" value="RNA_pol_sigma70_r4_t2"/>
</dbReference>
<dbReference type="SUPFAM" id="SSF88946">
    <property type="entry name" value="Sigma2 domain of RNA polymerase sigma factors"/>
    <property type="match status" value="1"/>
</dbReference>
<dbReference type="InterPro" id="IPR036388">
    <property type="entry name" value="WH-like_DNA-bd_sf"/>
</dbReference>
<dbReference type="PANTHER" id="PTHR43133:SF25">
    <property type="entry name" value="RNA POLYMERASE SIGMA FACTOR RFAY-RELATED"/>
    <property type="match status" value="1"/>
</dbReference>
<keyword evidence="4" id="KW-0804">Transcription</keyword>
<dbReference type="InterPro" id="IPR053866">
    <property type="entry name" value="PhyR_sigma2"/>
</dbReference>
<evidence type="ECO:0000259" key="5">
    <source>
        <dbReference type="Pfam" id="PF08281"/>
    </source>
</evidence>
<dbReference type="GO" id="GO:0016987">
    <property type="term" value="F:sigma factor activity"/>
    <property type="evidence" value="ECO:0007669"/>
    <property type="project" value="UniProtKB-KW"/>
</dbReference>
<protein>
    <submittedName>
        <fullName evidence="7">RNA polymerase sigma-70 factor (ECF subfamily)</fullName>
    </submittedName>
</protein>
<dbReference type="NCBIfam" id="TIGR02937">
    <property type="entry name" value="sigma70-ECF"/>
    <property type="match status" value="1"/>
</dbReference>
<dbReference type="SUPFAM" id="SSF88659">
    <property type="entry name" value="Sigma3 and sigma4 domains of RNA polymerase sigma factors"/>
    <property type="match status" value="1"/>
</dbReference>
<dbReference type="Pfam" id="PF22029">
    <property type="entry name" value="PhyR_sigma2"/>
    <property type="match status" value="1"/>
</dbReference>
<organism evidence="7 8">
    <name type="scientific">Ectopseudomonas oleovorans</name>
    <name type="common">Pseudomonas oleovorans</name>
    <dbReference type="NCBI Taxonomy" id="301"/>
    <lineage>
        <taxon>Bacteria</taxon>
        <taxon>Pseudomonadati</taxon>
        <taxon>Pseudomonadota</taxon>
        <taxon>Gammaproteobacteria</taxon>
        <taxon>Pseudomonadales</taxon>
        <taxon>Pseudomonadaceae</taxon>
        <taxon>Ectopseudomonas</taxon>
    </lineage>
</organism>
<name>A0A3D9EIK8_ECTOL</name>
<dbReference type="RefSeq" id="WP_027597937.1">
    <property type="nucleotide sequence ID" value="NZ_QRDL01000004.1"/>
</dbReference>
<feature type="domain" description="PhyR sigma2" evidence="6">
    <location>
        <begin position="10"/>
        <end position="62"/>
    </location>
</feature>
<evidence type="ECO:0000313" key="8">
    <source>
        <dbReference type="Proteomes" id="UP000256988"/>
    </source>
</evidence>
<dbReference type="Pfam" id="PF08281">
    <property type="entry name" value="Sigma70_r4_2"/>
    <property type="match status" value="1"/>
</dbReference>
<comment type="caution">
    <text evidence="7">The sequence shown here is derived from an EMBL/GenBank/DDBJ whole genome shotgun (WGS) entry which is preliminary data.</text>
</comment>
<accession>A0A3D9EIK8</accession>
<evidence type="ECO:0000256" key="3">
    <source>
        <dbReference type="ARBA" id="ARBA00023082"/>
    </source>
</evidence>
<evidence type="ECO:0000313" key="7">
    <source>
        <dbReference type="EMBL" id="RED02837.1"/>
    </source>
</evidence>
<dbReference type="InterPro" id="IPR014284">
    <property type="entry name" value="RNA_pol_sigma-70_dom"/>
</dbReference>